<evidence type="ECO:0000256" key="1">
    <source>
        <dbReference type="SAM" id="MobiDB-lite"/>
    </source>
</evidence>
<evidence type="ECO:0000313" key="2">
    <source>
        <dbReference type="EMBL" id="AXV08410.1"/>
    </source>
</evidence>
<dbReference type="AlphaFoldDB" id="A0A346Y1R3"/>
<proteinExistence type="predicted"/>
<accession>A0A346Y1R3</accession>
<organism evidence="2 3">
    <name type="scientific">Euzebya pacifica</name>
    <dbReference type="NCBI Taxonomy" id="1608957"/>
    <lineage>
        <taxon>Bacteria</taxon>
        <taxon>Bacillati</taxon>
        <taxon>Actinomycetota</taxon>
        <taxon>Nitriliruptoria</taxon>
        <taxon>Euzebyales</taxon>
    </lineage>
</organism>
<sequence>MGLFDRFKRRKGDDDVPSTGGPSGKSVSELKEFLSTHEGVEGFIEPPTAVYAMTLLLVAWDGEYLRRPVKHAKQAGKICEDAGVPLYEARKVGYPKRMKDYERGIKRQSVSLEDLPPLEVTDDRDD</sequence>
<name>A0A346Y1R3_9ACTN</name>
<evidence type="ECO:0000313" key="3">
    <source>
        <dbReference type="Proteomes" id="UP000264006"/>
    </source>
</evidence>
<reference evidence="2 3" key="1">
    <citation type="submission" date="2018-09" db="EMBL/GenBank/DDBJ databases">
        <title>Complete genome sequence of Euzebya sp. DY32-46 isolated from seawater of Pacific Ocean.</title>
        <authorList>
            <person name="Xu L."/>
            <person name="Wu Y.-H."/>
            <person name="Xu X.-W."/>
        </authorList>
    </citation>
    <scope>NUCLEOTIDE SEQUENCE [LARGE SCALE GENOMIC DNA]</scope>
    <source>
        <strain evidence="2 3">DY32-46</strain>
    </source>
</reference>
<protein>
    <submittedName>
        <fullName evidence="2">Oxidoreductase</fullName>
    </submittedName>
</protein>
<gene>
    <name evidence="2" type="ORF">DVS28_a3737</name>
</gene>
<feature type="region of interest" description="Disordered" evidence="1">
    <location>
        <begin position="1"/>
        <end position="29"/>
    </location>
</feature>
<keyword evidence="3" id="KW-1185">Reference proteome</keyword>
<dbReference type="EMBL" id="CP031165">
    <property type="protein sequence ID" value="AXV08410.1"/>
    <property type="molecule type" value="Genomic_DNA"/>
</dbReference>
<dbReference type="OrthoDB" id="5192422at2"/>
<dbReference type="RefSeq" id="WP_114592757.1">
    <property type="nucleotide sequence ID" value="NZ_CP031165.1"/>
</dbReference>
<dbReference type="KEGG" id="euz:DVS28_a3737"/>
<dbReference type="Proteomes" id="UP000264006">
    <property type="component" value="Chromosome"/>
</dbReference>